<evidence type="ECO:0000313" key="1">
    <source>
        <dbReference type="EMBL" id="CEI73284.1"/>
    </source>
</evidence>
<dbReference type="AlphaFoldDB" id="A0A2P2BVU0"/>
<dbReference type="RefSeq" id="WP_092925186.1">
    <property type="nucleotide sequence ID" value="NZ_FJTZ01000012.1"/>
</dbReference>
<dbReference type="Proteomes" id="UP000245695">
    <property type="component" value="Chromosome 1"/>
</dbReference>
<dbReference type="EMBL" id="LN650648">
    <property type="protein sequence ID" value="CEI73284.1"/>
    <property type="molecule type" value="Genomic_DNA"/>
</dbReference>
<name>A0A2P2BVU0_9FIRM</name>
<accession>A0A2P2BVU0</accession>
<keyword evidence="2" id="KW-1185">Reference proteome</keyword>
<protein>
    <submittedName>
        <fullName evidence="1">Uncharacterized protein</fullName>
    </submittedName>
</protein>
<evidence type="ECO:0000313" key="2">
    <source>
        <dbReference type="Proteomes" id="UP000245695"/>
    </source>
</evidence>
<gene>
    <name evidence="1" type="ORF">FRIFI_1752</name>
</gene>
<organism evidence="1 2">
    <name type="scientific">Romboutsia hominis</name>
    <dbReference type="NCBI Taxonomy" id="1507512"/>
    <lineage>
        <taxon>Bacteria</taxon>
        <taxon>Bacillati</taxon>
        <taxon>Bacillota</taxon>
        <taxon>Clostridia</taxon>
        <taxon>Peptostreptococcales</taxon>
        <taxon>Peptostreptococcaceae</taxon>
        <taxon>Romboutsia</taxon>
    </lineage>
</organism>
<sequence>MSSELARLKELYEIFLDMEKYSVLLPTEKRLSDFVKVTLDKEHEVVYLKEEKQERKLNSDGFKINLICILESVEDFLDNSNIIDRFSEVEEGKLSEEEYIKYAGGICLARGKYDKIISKLYVI</sequence>
<reference evidence="1 2" key="1">
    <citation type="submission" date="2014-09" db="EMBL/GenBank/DDBJ databases">
        <authorList>
            <person name="Hornung B.V."/>
        </authorList>
    </citation>
    <scope>NUCLEOTIDE SEQUENCE [LARGE SCALE GENOMIC DNA]</scope>
    <source>
        <strain evidence="1 2">FRIFI</strain>
    </source>
</reference>
<proteinExistence type="predicted"/>
<dbReference type="KEGG" id="rhom:FRIFI_1752"/>